<feature type="transmembrane region" description="Helical" evidence="6">
    <location>
        <begin position="37"/>
        <end position="57"/>
    </location>
</feature>
<dbReference type="Pfam" id="PF01810">
    <property type="entry name" value="LysE"/>
    <property type="match status" value="1"/>
</dbReference>
<dbReference type="GO" id="GO:0005886">
    <property type="term" value="C:plasma membrane"/>
    <property type="evidence" value="ECO:0007669"/>
    <property type="project" value="UniProtKB-SubCell"/>
</dbReference>
<comment type="caution">
    <text evidence="7">The sequence shown here is derived from an EMBL/GenBank/DDBJ whole genome shotgun (WGS) entry which is preliminary data.</text>
</comment>
<evidence type="ECO:0000256" key="3">
    <source>
        <dbReference type="ARBA" id="ARBA00022692"/>
    </source>
</evidence>
<dbReference type="PANTHER" id="PTHR30086:SF20">
    <property type="entry name" value="ARGININE EXPORTER PROTEIN ARGO-RELATED"/>
    <property type="match status" value="1"/>
</dbReference>
<feature type="transmembrane region" description="Helical" evidence="6">
    <location>
        <begin position="188"/>
        <end position="209"/>
    </location>
</feature>
<evidence type="ECO:0000256" key="5">
    <source>
        <dbReference type="ARBA" id="ARBA00023136"/>
    </source>
</evidence>
<evidence type="ECO:0000256" key="4">
    <source>
        <dbReference type="ARBA" id="ARBA00022989"/>
    </source>
</evidence>
<keyword evidence="4 6" id="KW-1133">Transmembrane helix</keyword>
<proteinExistence type="predicted"/>
<comment type="subcellular location">
    <subcellularLocation>
        <location evidence="1">Cell membrane</location>
        <topology evidence="1">Multi-pass membrane protein</topology>
    </subcellularLocation>
</comment>
<evidence type="ECO:0000256" key="2">
    <source>
        <dbReference type="ARBA" id="ARBA00022475"/>
    </source>
</evidence>
<evidence type="ECO:0000256" key="6">
    <source>
        <dbReference type="SAM" id="Phobius"/>
    </source>
</evidence>
<feature type="transmembrane region" description="Helical" evidence="6">
    <location>
        <begin position="7"/>
        <end position="25"/>
    </location>
</feature>
<accession>A0A847J6J5</accession>
<keyword evidence="2" id="KW-1003">Cell membrane</keyword>
<protein>
    <submittedName>
        <fullName evidence="7">LysE family transporter</fullName>
    </submittedName>
</protein>
<name>A0A847J6J5_9LACT</name>
<evidence type="ECO:0000313" key="8">
    <source>
        <dbReference type="Proteomes" id="UP000559962"/>
    </source>
</evidence>
<dbReference type="GO" id="GO:0015171">
    <property type="term" value="F:amino acid transmembrane transporter activity"/>
    <property type="evidence" value="ECO:0007669"/>
    <property type="project" value="TreeGrafter"/>
</dbReference>
<dbReference type="EMBL" id="JAAYVO010000122">
    <property type="protein sequence ID" value="NLH36130.1"/>
    <property type="molecule type" value="Genomic_DNA"/>
</dbReference>
<feature type="transmembrane region" description="Helical" evidence="6">
    <location>
        <begin position="152"/>
        <end position="173"/>
    </location>
</feature>
<dbReference type="PANTHER" id="PTHR30086">
    <property type="entry name" value="ARGININE EXPORTER PROTEIN ARGO"/>
    <property type="match status" value="1"/>
</dbReference>
<feature type="transmembrane region" description="Helical" evidence="6">
    <location>
        <begin position="128"/>
        <end position="145"/>
    </location>
</feature>
<keyword evidence="5 6" id="KW-0472">Membrane</keyword>
<gene>
    <name evidence="7" type="ORF">GX453_08985</name>
</gene>
<keyword evidence="3 6" id="KW-0812">Transmembrane</keyword>
<dbReference type="Proteomes" id="UP000559962">
    <property type="component" value="Unassembled WGS sequence"/>
</dbReference>
<dbReference type="InterPro" id="IPR001123">
    <property type="entry name" value="LeuE-type"/>
</dbReference>
<feature type="transmembrane region" description="Helical" evidence="6">
    <location>
        <begin position="69"/>
        <end position="90"/>
    </location>
</feature>
<dbReference type="AlphaFoldDB" id="A0A847J6J5"/>
<evidence type="ECO:0000256" key="1">
    <source>
        <dbReference type="ARBA" id="ARBA00004651"/>
    </source>
</evidence>
<evidence type="ECO:0000313" key="7">
    <source>
        <dbReference type="EMBL" id="NLH36130.1"/>
    </source>
</evidence>
<reference evidence="7 8" key="1">
    <citation type="journal article" date="2020" name="Biotechnol. Biofuels">
        <title>New insights from the biogas microbiome by comprehensive genome-resolved metagenomics of nearly 1600 species originating from multiple anaerobic digesters.</title>
        <authorList>
            <person name="Campanaro S."/>
            <person name="Treu L."/>
            <person name="Rodriguez-R L.M."/>
            <person name="Kovalovszki A."/>
            <person name="Ziels R.M."/>
            <person name="Maus I."/>
            <person name="Zhu X."/>
            <person name="Kougias P.G."/>
            <person name="Basile A."/>
            <person name="Luo G."/>
            <person name="Schluter A."/>
            <person name="Konstantinidis K.T."/>
            <person name="Angelidaki I."/>
        </authorList>
    </citation>
    <scope>NUCLEOTIDE SEQUENCE [LARGE SCALE GENOMIC DNA]</scope>
    <source>
        <strain evidence="7">AS27yjCOA_61</strain>
    </source>
</reference>
<organism evidence="7 8">
    <name type="scientific">Pseudolactococcus chungangensis</name>
    <dbReference type="NCBI Taxonomy" id="451457"/>
    <lineage>
        <taxon>Bacteria</taxon>
        <taxon>Bacillati</taxon>
        <taxon>Bacillota</taxon>
        <taxon>Bacilli</taxon>
        <taxon>Lactobacillales</taxon>
        <taxon>Streptococcaceae</taxon>
        <taxon>Pseudolactococcus</taxon>
    </lineage>
</organism>
<sequence length="210" mass="23788">MESLIKGIFVGLPLALSVGPSSFYMMNTVLSANKLKAMLVLTGIVLSDILMLTLSLVGNNFIIETNTKIYNMLLIAFSIFMFVAGVMGILKAKKNNVELIMPKQKKQEWALGFRHPLLVGIFMNTSNPMNFVFWLGVASWLLVFFKPMSSSFFWFLTGLFLTTILGDVVKIFLSDLLKKYLKYTTTRLIKIIISILLIISSFYFLWLAIK</sequence>